<dbReference type="InterPro" id="IPR003718">
    <property type="entry name" value="OsmC/Ohr_fam"/>
</dbReference>
<dbReference type="Gene3D" id="3.30.300.20">
    <property type="match status" value="1"/>
</dbReference>
<proteinExistence type="predicted"/>
<dbReference type="Proteomes" id="UP001332192">
    <property type="component" value="Chromosome"/>
</dbReference>
<evidence type="ECO:0000313" key="1">
    <source>
        <dbReference type="EMBL" id="WRP16738.1"/>
    </source>
</evidence>
<organism evidence="1 2">
    <name type="scientific">Carboxydichorda subterranea</name>
    <dbReference type="NCBI Taxonomy" id="3109565"/>
    <lineage>
        <taxon>Bacteria</taxon>
        <taxon>Bacillati</taxon>
        <taxon>Bacillota</taxon>
        <taxon>Limnochordia</taxon>
        <taxon>Limnochordales</taxon>
        <taxon>Geochordaceae</taxon>
        <taxon>Carboxydichorda</taxon>
    </lineage>
</organism>
<reference evidence="1 2" key="1">
    <citation type="journal article" date="2024" name="Front. Microbiol.">
        <title>Novel thermophilic genera Geochorda gen. nov. and Carboxydochorda gen. nov. from the deep terrestrial subsurface reveal the ecophysiological diversity in the class Limnochordia.</title>
        <authorList>
            <person name="Karnachuk O.V."/>
            <person name="Lukina A.P."/>
            <person name="Avakyan M.R."/>
            <person name="Kadnikov V.V."/>
            <person name="Begmatov S."/>
            <person name="Beletsky A.V."/>
            <person name="Vlasova K.G."/>
            <person name="Novikov A.A."/>
            <person name="Shcherbakova V.A."/>
            <person name="Mardanov A.V."/>
            <person name="Ravin N.V."/>
        </authorList>
    </citation>
    <scope>NUCLEOTIDE SEQUENCE [LARGE SCALE GENOMIC DNA]</scope>
    <source>
        <strain evidence="1 2">L945</strain>
    </source>
</reference>
<evidence type="ECO:0000313" key="2">
    <source>
        <dbReference type="Proteomes" id="UP001332192"/>
    </source>
</evidence>
<dbReference type="EC" id="1.11.1.-" evidence="1"/>
<dbReference type="PANTHER" id="PTHR35368">
    <property type="entry name" value="HYDROPEROXIDE REDUCTASE"/>
    <property type="match status" value="1"/>
</dbReference>
<dbReference type="Pfam" id="PF02566">
    <property type="entry name" value="OsmC"/>
    <property type="match status" value="1"/>
</dbReference>
<dbReference type="PANTHER" id="PTHR35368:SF1">
    <property type="entry name" value="HYDROPEROXIDE REDUCTASE"/>
    <property type="match status" value="1"/>
</dbReference>
<name>A0ABZ1BXC0_9FIRM</name>
<dbReference type="SUPFAM" id="SSF82784">
    <property type="entry name" value="OsmC-like"/>
    <property type="match status" value="1"/>
</dbReference>
<keyword evidence="2" id="KW-1185">Reference proteome</keyword>
<gene>
    <name evidence="1" type="ORF">U7230_11680</name>
</gene>
<dbReference type="InterPro" id="IPR015946">
    <property type="entry name" value="KH_dom-like_a/b"/>
</dbReference>
<accession>A0ABZ1BXC0</accession>
<keyword evidence="1" id="KW-0575">Peroxidase</keyword>
<protein>
    <submittedName>
        <fullName evidence="1">OsmC family protein</fullName>
        <ecNumber evidence="1">1.11.1.-</ecNumber>
    </submittedName>
</protein>
<dbReference type="RefSeq" id="WP_324716010.1">
    <property type="nucleotide sequence ID" value="NZ_CP141615.1"/>
</dbReference>
<dbReference type="InterPro" id="IPR036102">
    <property type="entry name" value="OsmC/Ohrsf"/>
</dbReference>
<dbReference type="InterPro" id="IPR052924">
    <property type="entry name" value="OsmC/Ohr_hydroprdx_reductase"/>
</dbReference>
<dbReference type="EMBL" id="CP141615">
    <property type="protein sequence ID" value="WRP16738.1"/>
    <property type="molecule type" value="Genomic_DNA"/>
</dbReference>
<dbReference type="GO" id="GO:0004601">
    <property type="term" value="F:peroxidase activity"/>
    <property type="evidence" value="ECO:0007669"/>
    <property type="project" value="UniProtKB-KW"/>
</dbReference>
<sequence length="181" mass="19687">MASGQVLGNVQVDRLRESMRRAAENPSAAVLQVEMEGSWDFTEGQPQYKGSVATPARGPVELVADFPPQYGGWGEAPSPIQYCLYASTGCFLSTYALVAALEGVALRSLKVKLSARLNMQRFLGAGDAPVVESMKWTVLADADAGMETLDRLRVLAEERCPATWCLRNPVPLQTEVQRITP</sequence>
<keyword evidence="1" id="KW-0560">Oxidoreductase</keyword>